<proteinExistence type="predicted"/>
<dbReference type="EMBL" id="SWKU01000061">
    <property type="protein sequence ID" value="KAF2993067.1"/>
    <property type="molecule type" value="Genomic_DNA"/>
</dbReference>
<protein>
    <recommendedName>
        <fullName evidence="5">Transcription factor domain-containing protein</fullName>
    </recommendedName>
</protein>
<comment type="caution">
    <text evidence="3">The sequence shown here is derived from an EMBL/GenBank/DDBJ whole genome shotgun (WGS) entry which is preliminary data.</text>
</comment>
<dbReference type="InterPro" id="IPR050613">
    <property type="entry name" value="Sec_Metabolite_Reg"/>
</dbReference>
<dbReference type="Proteomes" id="UP000801428">
    <property type="component" value="Unassembled WGS sequence"/>
</dbReference>
<evidence type="ECO:0000256" key="2">
    <source>
        <dbReference type="ARBA" id="ARBA00023242"/>
    </source>
</evidence>
<sequence>MMVLNREWMPGYADPVIVRERALRRRLWTMIVYLDTQMSARTGQQSMLPQGAFNLNVSTLTHGDCWDTIMPRSLPIICGFLSRMNAHDGEIYTYEEVLEYDREINQLMHEATAFYEGDIVKFTLDIFFRRVLLAVHCQYALRPKASIDYPVSYNSTFETNLALLNHYHRLSSLSPHTKLLAQPYMLDFLSAALTTCMLLLSPDELSANPLSNDDSGLAYRQTMLNALMRCMDILANDNRNVLCFTTGFKQLEAMYALAVKDNPNRLAMQ</sequence>
<keyword evidence="2" id="KW-0539">Nucleus</keyword>
<evidence type="ECO:0000256" key="1">
    <source>
        <dbReference type="ARBA" id="ARBA00004123"/>
    </source>
</evidence>
<accession>A0A9P4T3E0</accession>
<evidence type="ECO:0000313" key="3">
    <source>
        <dbReference type="EMBL" id="KAF2993067.1"/>
    </source>
</evidence>
<comment type="subcellular location">
    <subcellularLocation>
        <location evidence="1">Nucleus</location>
    </subcellularLocation>
</comment>
<dbReference type="OrthoDB" id="4337792at2759"/>
<keyword evidence="4" id="KW-1185">Reference proteome</keyword>
<dbReference type="CDD" id="cd12148">
    <property type="entry name" value="fungal_TF_MHR"/>
    <property type="match status" value="1"/>
</dbReference>
<organism evidence="3 4">
    <name type="scientific">Curvularia kusanoi</name>
    <name type="common">Cochliobolus kusanoi</name>
    <dbReference type="NCBI Taxonomy" id="90978"/>
    <lineage>
        <taxon>Eukaryota</taxon>
        <taxon>Fungi</taxon>
        <taxon>Dikarya</taxon>
        <taxon>Ascomycota</taxon>
        <taxon>Pezizomycotina</taxon>
        <taxon>Dothideomycetes</taxon>
        <taxon>Pleosporomycetidae</taxon>
        <taxon>Pleosporales</taxon>
        <taxon>Pleosporineae</taxon>
        <taxon>Pleosporaceae</taxon>
        <taxon>Curvularia</taxon>
    </lineage>
</organism>
<evidence type="ECO:0000313" key="4">
    <source>
        <dbReference type="Proteomes" id="UP000801428"/>
    </source>
</evidence>
<dbReference type="PANTHER" id="PTHR31001:SF58">
    <property type="entry name" value="ZN(II)2CYS6 TRANSCRIPTION FACTOR (EUROFUNG)"/>
    <property type="match status" value="1"/>
</dbReference>
<dbReference type="GO" id="GO:0005634">
    <property type="term" value="C:nucleus"/>
    <property type="evidence" value="ECO:0007669"/>
    <property type="project" value="UniProtKB-SubCell"/>
</dbReference>
<gene>
    <name evidence="3" type="ORF">E8E13_000712</name>
</gene>
<name>A0A9P4T3E0_CURKU</name>
<evidence type="ECO:0008006" key="5">
    <source>
        <dbReference type="Google" id="ProtNLM"/>
    </source>
</evidence>
<dbReference type="AlphaFoldDB" id="A0A9P4T3E0"/>
<reference evidence="3" key="1">
    <citation type="submission" date="2019-04" db="EMBL/GenBank/DDBJ databases">
        <title>Sequencing of skin fungus with MAO and IRED activity.</title>
        <authorList>
            <person name="Marsaioli A.J."/>
            <person name="Bonatto J.M.C."/>
            <person name="Reis Junior O."/>
        </authorList>
    </citation>
    <scope>NUCLEOTIDE SEQUENCE</scope>
    <source>
        <strain evidence="3">30M1</strain>
    </source>
</reference>
<dbReference type="PANTHER" id="PTHR31001">
    <property type="entry name" value="UNCHARACTERIZED TRANSCRIPTIONAL REGULATORY PROTEIN"/>
    <property type="match status" value="1"/>
</dbReference>